<dbReference type="SUPFAM" id="SSF46689">
    <property type="entry name" value="Homeodomain-like"/>
    <property type="match status" value="1"/>
</dbReference>
<dbReference type="InterPro" id="IPR009057">
    <property type="entry name" value="Homeodomain-like_sf"/>
</dbReference>
<dbReference type="SMART" id="SM00342">
    <property type="entry name" value="HTH_ARAC"/>
    <property type="match status" value="1"/>
</dbReference>
<reference evidence="6" key="1">
    <citation type="journal article" date="2023" name="Front. Microbiol.">
        <title>Ralstonia chuxiongensis sp. nov., Ralstonia mojiangensis sp. nov., and Ralstonia soli sp. nov., isolated from tobacco fields, are three novel species in the family Burkholderiaceae.</title>
        <authorList>
            <person name="Lu C.H."/>
            <person name="Zhang Y.Y."/>
            <person name="Jiang N."/>
            <person name="Chen W."/>
            <person name="Shao X."/>
            <person name="Zhao Z.M."/>
            <person name="Lu W.L."/>
            <person name="Hu X."/>
            <person name="Xi Y.X."/>
            <person name="Zou S.Y."/>
            <person name="Wei Q.J."/>
            <person name="Lin Z.L."/>
            <person name="Gong L."/>
            <person name="Gai X.T."/>
            <person name="Zhang L.Q."/>
            <person name="Li J.Y."/>
            <person name="Jin Y."/>
            <person name="Xia Z.Y."/>
        </authorList>
    </citation>
    <scope>NUCLEOTIDE SEQUENCE [LARGE SCALE GENOMIC DNA]</scope>
    <source>
        <strain evidence="6">21YRMH01-3</strain>
    </source>
</reference>
<evidence type="ECO:0000313" key="5">
    <source>
        <dbReference type="EMBL" id="MCP1174589.1"/>
    </source>
</evidence>
<accession>A0AA41WYA0</accession>
<keyword evidence="1" id="KW-0805">Transcription regulation</keyword>
<gene>
    <name evidence="5" type="ORF">NKG59_19690</name>
</gene>
<dbReference type="PANTHER" id="PTHR47894">
    <property type="entry name" value="HTH-TYPE TRANSCRIPTIONAL REGULATOR GADX"/>
    <property type="match status" value="1"/>
</dbReference>
<dbReference type="RefSeq" id="WP_253540942.1">
    <property type="nucleotide sequence ID" value="NZ_JAMYWC010000006.1"/>
</dbReference>
<dbReference type="InterPro" id="IPR018060">
    <property type="entry name" value="HTH_AraC"/>
</dbReference>
<keyword evidence="2" id="KW-0238">DNA-binding</keyword>
<dbReference type="EMBL" id="JAMYWC010000006">
    <property type="protein sequence ID" value="MCP1174589.1"/>
    <property type="molecule type" value="Genomic_DNA"/>
</dbReference>
<evidence type="ECO:0000259" key="4">
    <source>
        <dbReference type="PROSITE" id="PS01124"/>
    </source>
</evidence>
<evidence type="ECO:0000256" key="2">
    <source>
        <dbReference type="ARBA" id="ARBA00023125"/>
    </source>
</evidence>
<dbReference type="PROSITE" id="PS01124">
    <property type="entry name" value="HTH_ARAC_FAMILY_2"/>
    <property type="match status" value="1"/>
</dbReference>
<keyword evidence="3" id="KW-0804">Transcription</keyword>
<dbReference type="Pfam" id="PF12833">
    <property type="entry name" value="HTH_18"/>
    <property type="match status" value="1"/>
</dbReference>
<dbReference type="GO" id="GO:0005829">
    <property type="term" value="C:cytosol"/>
    <property type="evidence" value="ECO:0007669"/>
    <property type="project" value="TreeGrafter"/>
</dbReference>
<dbReference type="PANTHER" id="PTHR47894:SF1">
    <property type="entry name" value="HTH-TYPE TRANSCRIPTIONAL REGULATOR VQSM"/>
    <property type="match status" value="1"/>
</dbReference>
<dbReference type="GO" id="GO:0000976">
    <property type="term" value="F:transcription cis-regulatory region binding"/>
    <property type="evidence" value="ECO:0007669"/>
    <property type="project" value="TreeGrafter"/>
</dbReference>
<sequence length="350" mass="38706">MRFWEFTRSPASARLLVDFGQERGLSPAKLLAGTQLSLAQLSDPNMEVTAAQELRVVSNLLRLLKHPPGLGLELGLRYHFSAYGVWGYGLISSATAGDAMALALRFLPLTYAFTVITYHEEGHLAVLSFGEPELADEVKRFVVERDMAAAAILLKEIGGDDFALSRFTLRASPPLTRGPSPMRRKLFAAEPEYSAHVNSLAFDRIFLSRPLPHANPITASMCEQMCSRLIEERRLRVGTAAMIRHYLSAAPGNTLSTLSSMARLMNTSERTLKRRLHDEGTTFRALLAESRGAMAEALLKEGELALSEIAERLGFADLSTFSQAFKRWYGVAPSTMRRQGLSIDDETDQV</sequence>
<evidence type="ECO:0000313" key="6">
    <source>
        <dbReference type="Proteomes" id="UP001162793"/>
    </source>
</evidence>
<keyword evidence="6" id="KW-1185">Reference proteome</keyword>
<dbReference type="PRINTS" id="PR00032">
    <property type="entry name" value="HTHARAC"/>
</dbReference>
<name>A0AA41WYA0_9RALS</name>
<evidence type="ECO:0000256" key="3">
    <source>
        <dbReference type="ARBA" id="ARBA00023163"/>
    </source>
</evidence>
<dbReference type="Pfam" id="PF12625">
    <property type="entry name" value="Arabinose_bd"/>
    <property type="match status" value="1"/>
</dbReference>
<dbReference type="AlphaFoldDB" id="A0AA41WYA0"/>
<dbReference type="GO" id="GO:0003700">
    <property type="term" value="F:DNA-binding transcription factor activity"/>
    <property type="evidence" value="ECO:0007669"/>
    <property type="project" value="InterPro"/>
</dbReference>
<dbReference type="Proteomes" id="UP001162793">
    <property type="component" value="Unassembled WGS sequence"/>
</dbReference>
<protein>
    <submittedName>
        <fullName evidence="5">AraC family transcriptional regulator</fullName>
    </submittedName>
</protein>
<feature type="domain" description="HTH araC/xylS-type" evidence="4">
    <location>
        <begin position="241"/>
        <end position="339"/>
    </location>
</feature>
<dbReference type="InterPro" id="IPR020449">
    <property type="entry name" value="Tscrpt_reg_AraC-type_HTH"/>
</dbReference>
<proteinExistence type="predicted"/>
<organism evidence="5 6">
    <name type="scientific">Ralstonia chuxiongensis</name>
    <dbReference type="NCBI Taxonomy" id="2957504"/>
    <lineage>
        <taxon>Bacteria</taxon>
        <taxon>Pseudomonadati</taxon>
        <taxon>Pseudomonadota</taxon>
        <taxon>Betaproteobacteria</taxon>
        <taxon>Burkholderiales</taxon>
        <taxon>Burkholderiaceae</taxon>
        <taxon>Ralstonia</taxon>
    </lineage>
</organism>
<dbReference type="InterPro" id="IPR032687">
    <property type="entry name" value="AraC-type_N"/>
</dbReference>
<dbReference type="Gene3D" id="1.10.10.60">
    <property type="entry name" value="Homeodomain-like"/>
    <property type="match status" value="1"/>
</dbReference>
<evidence type="ECO:0000256" key="1">
    <source>
        <dbReference type="ARBA" id="ARBA00023015"/>
    </source>
</evidence>
<comment type="caution">
    <text evidence="5">The sequence shown here is derived from an EMBL/GenBank/DDBJ whole genome shotgun (WGS) entry which is preliminary data.</text>
</comment>